<keyword evidence="1" id="KW-0472">Membrane</keyword>
<feature type="domain" description="DUF1206" evidence="2">
    <location>
        <begin position="195"/>
        <end position="262"/>
    </location>
</feature>
<organism evidence="3 4">
    <name type="scientific">Demequina litorisediminis</name>
    <dbReference type="NCBI Taxonomy" id="1849022"/>
    <lineage>
        <taxon>Bacteria</taxon>
        <taxon>Bacillati</taxon>
        <taxon>Actinomycetota</taxon>
        <taxon>Actinomycetes</taxon>
        <taxon>Micrococcales</taxon>
        <taxon>Demequinaceae</taxon>
        <taxon>Demequina</taxon>
    </lineage>
</organism>
<sequence>MTIHESMGPLTGPGRSSSRAWETMARAGYAVSGALHLVLAFLIIRLPFSGGDADQSQALTTVGDAPGGTALLWVAVAGFVALGAWQAADATRRGQQASDRAKAAGKAVVYVALAGVAVSVALGGGSSSGGQAKGLTAMLLDLPGGPVIVGAVALGILATAVFHVWKGASHRFLDDLRATGGAELSTVVTATGTTGYIAKGIALGAVGVLFGFAALTTDADKAKGLDGAIESLLDLPGGPVIVVAVGLGFAAYGLYSMVRARYARM</sequence>
<keyword evidence="1" id="KW-1133">Transmembrane helix</keyword>
<dbReference type="RefSeq" id="WP_284327720.1">
    <property type="nucleotide sequence ID" value="NZ_BSUN01000001.1"/>
</dbReference>
<comment type="caution">
    <text evidence="3">The sequence shown here is derived from an EMBL/GenBank/DDBJ whole genome shotgun (WGS) entry which is preliminary data.</text>
</comment>
<evidence type="ECO:0000256" key="1">
    <source>
        <dbReference type="SAM" id="Phobius"/>
    </source>
</evidence>
<feature type="transmembrane region" description="Helical" evidence="1">
    <location>
        <begin position="27"/>
        <end position="48"/>
    </location>
</feature>
<name>A0ABQ6IE49_9MICO</name>
<dbReference type="Proteomes" id="UP001157125">
    <property type="component" value="Unassembled WGS sequence"/>
</dbReference>
<gene>
    <name evidence="3" type="ORF">GCM10025876_12320</name>
</gene>
<protein>
    <recommendedName>
        <fullName evidence="2">DUF1206 domain-containing protein</fullName>
    </recommendedName>
</protein>
<feature type="domain" description="DUF1206" evidence="2">
    <location>
        <begin position="27"/>
        <end position="92"/>
    </location>
</feature>
<feature type="transmembrane region" description="Helical" evidence="1">
    <location>
        <begin position="235"/>
        <end position="255"/>
    </location>
</feature>
<dbReference type="Pfam" id="PF06724">
    <property type="entry name" value="DUF1206"/>
    <property type="match status" value="3"/>
</dbReference>
<evidence type="ECO:0000313" key="4">
    <source>
        <dbReference type="Proteomes" id="UP001157125"/>
    </source>
</evidence>
<evidence type="ECO:0000259" key="2">
    <source>
        <dbReference type="Pfam" id="PF06724"/>
    </source>
</evidence>
<feature type="transmembrane region" description="Helical" evidence="1">
    <location>
        <begin position="145"/>
        <end position="165"/>
    </location>
</feature>
<dbReference type="InterPro" id="IPR009597">
    <property type="entry name" value="DUF1206"/>
</dbReference>
<feature type="domain" description="DUF1206" evidence="2">
    <location>
        <begin position="102"/>
        <end position="168"/>
    </location>
</feature>
<evidence type="ECO:0000313" key="3">
    <source>
        <dbReference type="EMBL" id="GMA35028.1"/>
    </source>
</evidence>
<accession>A0ABQ6IE49</accession>
<keyword evidence="4" id="KW-1185">Reference proteome</keyword>
<feature type="transmembrane region" description="Helical" evidence="1">
    <location>
        <begin position="196"/>
        <end position="215"/>
    </location>
</feature>
<feature type="transmembrane region" description="Helical" evidence="1">
    <location>
        <begin position="68"/>
        <end position="87"/>
    </location>
</feature>
<feature type="transmembrane region" description="Helical" evidence="1">
    <location>
        <begin position="107"/>
        <end position="125"/>
    </location>
</feature>
<dbReference type="EMBL" id="BSUN01000001">
    <property type="protein sequence ID" value="GMA35028.1"/>
    <property type="molecule type" value="Genomic_DNA"/>
</dbReference>
<reference evidence="4" key="1">
    <citation type="journal article" date="2019" name="Int. J. Syst. Evol. Microbiol.">
        <title>The Global Catalogue of Microorganisms (GCM) 10K type strain sequencing project: providing services to taxonomists for standard genome sequencing and annotation.</title>
        <authorList>
            <consortium name="The Broad Institute Genomics Platform"/>
            <consortium name="The Broad Institute Genome Sequencing Center for Infectious Disease"/>
            <person name="Wu L."/>
            <person name="Ma J."/>
        </authorList>
    </citation>
    <scope>NUCLEOTIDE SEQUENCE [LARGE SCALE GENOMIC DNA]</scope>
    <source>
        <strain evidence="4">NBRC 112299</strain>
    </source>
</reference>
<keyword evidence="1" id="KW-0812">Transmembrane</keyword>
<proteinExistence type="predicted"/>